<feature type="region of interest" description="Disordered" evidence="1">
    <location>
        <begin position="42"/>
        <end position="75"/>
    </location>
</feature>
<proteinExistence type="predicted"/>
<evidence type="ECO:0000256" key="1">
    <source>
        <dbReference type="SAM" id="MobiDB-lite"/>
    </source>
</evidence>
<reference evidence="3 4" key="1">
    <citation type="journal article" date="2024" name="Chem. Sci.">
        <title>Discovery of megapolipeptins by genome mining of a Burkholderiales bacteria collection.</title>
        <authorList>
            <person name="Paulo B.S."/>
            <person name="Recchia M.J.J."/>
            <person name="Lee S."/>
            <person name="Fergusson C.H."/>
            <person name="Romanowski S.B."/>
            <person name="Hernandez A."/>
            <person name="Krull N."/>
            <person name="Liu D.Y."/>
            <person name="Cavanagh H."/>
            <person name="Bos A."/>
            <person name="Gray C.A."/>
            <person name="Murphy B.T."/>
            <person name="Linington R.G."/>
            <person name="Eustaquio A.S."/>
        </authorList>
    </citation>
    <scope>NUCLEOTIDE SEQUENCE [LARGE SCALE GENOMIC DNA]</scope>
    <source>
        <strain evidence="3 4">RL17-350-BIC-A</strain>
    </source>
</reference>
<keyword evidence="2" id="KW-0732">Signal</keyword>
<keyword evidence="4" id="KW-1185">Reference proteome</keyword>
<evidence type="ECO:0000313" key="4">
    <source>
        <dbReference type="Proteomes" id="UP001629230"/>
    </source>
</evidence>
<feature type="compositionally biased region" description="Low complexity" evidence="1">
    <location>
        <begin position="42"/>
        <end position="53"/>
    </location>
</feature>
<dbReference type="RefSeq" id="WP_408181478.1">
    <property type="nucleotide sequence ID" value="NZ_JAQQEZ010000050.1"/>
</dbReference>
<sequence>MRNAKWFAGVVLGFAWMSVSVASDGVSSLDPATGPRVAYEAQEQVQRKPQQVQGGEERAVRKARQAPQGKTREEVKRELAVARASGCMDVSDSQYPQPCPLPDGARSVADAFQMR</sequence>
<dbReference type="Proteomes" id="UP001629230">
    <property type="component" value="Unassembled WGS sequence"/>
</dbReference>
<dbReference type="EMBL" id="JAQQEZ010000050">
    <property type="protein sequence ID" value="MFM0006989.1"/>
    <property type="molecule type" value="Genomic_DNA"/>
</dbReference>
<name>A0ABW9B3Q4_9BURK</name>
<dbReference type="InterPro" id="IPR025421">
    <property type="entry name" value="DUF4148"/>
</dbReference>
<feature type="signal peptide" evidence="2">
    <location>
        <begin position="1"/>
        <end position="22"/>
    </location>
</feature>
<comment type="caution">
    <text evidence="3">The sequence shown here is derived from an EMBL/GenBank/DDBJ whole genome shotgun (WGS) entry which is preliminary data.</text>
</comment>
<evidence type="ECO:0000313" key="3">
    <source>
        <dbReference type="EMBL" id="MFM0006989.1"/>
    </source>
</evidence>
<protein>
    <submittedName>
        <fullName evidence="3">DUF4148 domain-containing protein</fullName>
    </submittedName>
</protein>
<organism evidence="3 4">
    <name type="scientific">Paraburkholderia dipogonis</name>
    <dbReference type="NCBI Taxonomy" id="1211383"/>
    <lineage>
        <taxon>Bacteria</taxon>
        <taxon>Pseudomonadati</taxon>
        <taxon>Pseudomonadota</taxon>
        <taxon>Betaproteobacteria</taxon>
        <taxon>Burkholderiales</taxon>
        <taxon>Burkholderiaceae</taxon>
        <taxon>Paraburkholderia</taxon>
    </lineage>
</organism>
<dbReference type="Pfam" id="PF13663">
    <property type="entry name" value="DUF4148"/>
    <property type="match status" value="1"/>
</dbReference>
<feature type="chain" id="PRO_5045774328" evidence="2">
    <location>
        <begin position="23"/>
        <end position="115"/>
    </location>
</feature>
<accession>A0ABW9B3Q4</accession>
<feature type="region of interest" description="Disordered" evidence="1">
    <location>
        <begin position="89"/>
        <end position="115"/>
    </location>
</feature>
<gene>
    <name evidence="3" type="ORF">PQR57_39250</name>
</gene>
<evidence type="ECO:0000256" key="2">
    <source>
        <dbReference type="SAM" id="SignalP"/>
    </source>
</evidence>